<dbReference type="OrthoDB" id="10060580at2759"/>
<comment type="caution">
    <text evidence="1">The sequence shown here is derived from an EMBL/GenBank/DDBJ whole genome shotgun (WGS) entry which is preliminary data.</text>
</comment>
<evidence type="ECO:0000313" key="2">
    <source>
        <dbReference type="Proteomes" id="UP000663852"/>
    </source>
</evidence>
<proteinExistence type="predicted"/>
<name>A0A815FA91_ADIRI</name>
<dbReference type="Proteomes" id="UP000663852">
    <property type="component" value="Unassembled WGS sequence"/>
</dbReference>
<evidence type="ECO:0000313" key="1">
    <source>
        <dbReference type="EMBL" id="CAF1323705.1"/>
    </source>
</evidence>
<gene>
    <name evidence="1" type="ORF">EDS130_LOCUS31802</name>
</gene>
<dbReference type="EMBL" id="CAJNOJ010000237">
    <property type="protein sequence ID" value="CAF1323705.1"/>
    <property type="molecule type" value="Genomic_DNA"/>
</dbReference>
<protein>
    <submittedName>
        <fullName evidence="1">Uncharacterized protein</fullName>
    </submittedName>
</protein>
<organism evidence="1 2">
    <name type="scientific">Adineta ricciae</name>
    <name type="common">Rotifer</name>
    <dbReference type="NCBI Taxonomy" id="249248"/>
    <lineage>
        <taxon>Eukaryota</taxon>
        <taxon>Metazoa</taxon>
        <taxon>Spiralia</taxon>
        <taxon>Gnathifera</taxon>
        <taxon>Rotifera</taxon>
        <taxon>Eurotatoria</taxon>
        <taxon>Bdelloidea</taxon>
        <taxon>Adinetida</taxon>
        <taxon>Adinetidae</taxon>
        <taxon>Adineta</taxon>
    </lineage>
</organism>
<accession>A0A815FA91</accession>
<reference evidence="1" key="1">
    <citation type="submission" date="2021-02" db="EMBL/GenBank/DDBJ databases">
        <authorList>
            <person name="Nowell W R."/>
        </authorList>
    </citation>
    <scope>NUCLEOTIDE SEQUENCE</scope>
</reference>
<dbReference type="AlphaFoldDB" id="A0A815FA91"/>
<sequence length="110" mass="13195">MWPPFLREHQSHLRDKDWCSMIEYRHLSPLDMTNANSYYLKHFLNETKTRLPSLSKLKVHYNLLKAVTNNFAKEEMRYNCCRVNQLVTDYPVTDLQNIIRYFPSLLISVS</sequence>